<evidence type="ECO:0000256" key="2">
    <source>
        <dbReference type="ARBA" id="ARBA00022490"/>
    </source>
</evidence>
<dbReference type="SUPFAM" id="SSF52047">
    <property type="entry name" value="RNI-like"/>
    <property type="match status" value="1"/>
</dbReference>
<sequence length="1318" mass="139956">MSLHSPSLGPSSPSPSSSAVTIPIPGKSILKRPPPAQAGLFSRLGLSGGFSRFLPGDKDKEAGAGSLNAGAPHIGGIGVTSAGGKDGKAGEKEKENDRVLRRAHFILPEIAVVYPISSLAPPSTPQLRDEKRAIEERERERRRRVVRANSSSSLNLARSPSMGSMAASPTVNGGSGGSSGNGGDAASVRTTSSGPKEREKEGGEESEWWAMDKVESFYRECCEGCQEPPDKGIMAAFKNTPPTHPRTVDFSGVQLTFTSASILADVLSIEWGLRKAVFRECDLEELTLKPLLHALLIPRSLAYLSPRGEQEAEGQRVESCRGVCREGALFCPLVFRIWWKGKDGWRMATVDVDVDVNGFGQSSDRASYRGRCIATWLHAPGGDRPAPGGAMSLFWAHTLTFLDLSQNPLDKKAVECIVAALGEYVPTSLASTTSSAASFVSLSDTASVDSRDRDDSSSKFYGSSNNNGSDVRYGLGYGLDRDARDKDKDGRKQGLVSLKLDDCGLRAAALETLSRAVRTSSLRNISLRHNKISPTGAVALALMIRDYPDVLAAPASGFSSVPPSPTVASHGSPHSFEASHHPLPTNHATSNSTILPPSLGKLPLAPPPRHPAAQQSQTLTAAQTTYTPYVPRRRQQSASTASPGAAGAGGRGEQRAWRRDGKACPVPSELGVKPRFPDEDGWGGAWARCGWGEGAGDKGEGGEGEGEREGRAEVGALRTLDLRGNDLRTGITYIAQVLKRNRTLKVLNLAENKLDVACLVSLAEALKYNSSLETLDLSRNPCSGPGLEGVRSLSFFLYGYLLTTTGSSLSSTGMGSPGAIALAEFLPESASLLHLDLTENALGVAGVLALSKGLEANFVMRCLDLNIPPGDEEFARMCRDILNADGGQWERGADAGGEWAWAWERAGDGAGDDEWVDDWKWAGGRGRACGGMIEESELAKSIRLDEEKKIESDVVVRARSCIVLLESMLAPPPISPASASPTTTTAAPPPSPADALKQAKSLTRELSTTIQATEDPGRMEELLNVNDELMALIARAPPPGRPTLTLQGLGLKWAPGATVASPAMENGDSIARLGALPQGGDAAANGHVGEEEELPTTPRIDKGKARAVPEPEEPEKVLSPTLMLGDDDDDEDGEGRLRFSPVEEGEDDGGTVIGESPTDRSRSWVEEEGEVFRKGTVLLGPEEMEGEYAGEDLRKELLEAMVERPPPRPVTDQFGIEILPQDVPPPQQDPPASPQPVSPAVDKPPPRPYVRRSSSASIMSMISPTISSFTPGGGKIPEDQASPRTPSSPAPASPSPLGNGVRPYLPRSRSSSSTVDNR</sequence>
<dbReference type="Gene3D" id="3.80.10.10">
    <property type="entry name" value="Ribonuclease Inhibitor"/>
    <property type="match status" value="3"/>
</dbReference>
<dbReference type="GO" id="GO:0005856">
    <property type="term" value="C:cytoskeleton"/>
    <property type="evidence" value="ECO:0007669"/>
    <property type="project" value="UniProtKB-SubCell"/>
</dbReference>
<dbReference type="Pfam" id="PF13516">
    <property type="entry name" value="LRR_6"/>
    <property type="match status" value="2"/>
</dbReference>
<feature type="compositionally biased region" description="Low complexity" evidence="4">
    <location>
        <begin position="976"/>
        <end position="986"/>
    </location>
</feature>
<evidence type="ECO:0000256" key="3">
    <source>
        <dbReference type="ARBA" id="ARBA00023212"/>
    </source>
</evidence>
<feature type="region of interest" description="Disordered" evidence="4">
    <location>
        <begin position="557"/>
        <end position="679"/>
    </location>
</feature>
<feature type="compositionally biased region" description="Low complexity" evidence="4">
    <location>
        <begin position="611"/>
        <end position="625"/>
    </location>
</feature>
<feature type="compositionally biased region" description="Polar residues" evidence="4">
    <location>
        <begin position="586"/>
        <end position="595"/>
    </location>
</feature>
<feature type="compositionally biased region" description="Basic and acidic residues" evidence="4">
    <location>
        <begin position="1099"/>
        <end position="1109"/>
    </location>
</feature>
<feature type="compositionally biased region" description="Low complexity" evidence="4">
    <location>
        <begin position="636"/>
        <end position="645"/>
    </location>
</feature>
<dbReference type="InterPro" id="IPR032675">
    <property type="entry name" value="LRR_dom_sf"/>
</dbReference>
<dbReference type="PANTHER" id="PTHR24107">
    <property type="entry name" value="YNEIN REGULATORY COMPLEX SUBUNIT 5"/>
    <property type="match status" value="1"/>
</dbReference>
<dbReference type="PANTHER" id="PTHR24107:SF2">
    <property type="entry name" value="NLR FAMILY CARD DOMAIN CONTAINING 3"/>
    <property type="match status" value="1"/>
</dbReference>
<feature type="compositionally biased region" description="Pro residues" evidence="4">
    <location>
        <begin position="1222"/>
        <end position="1248"/>
    </location>
</feature>
<comment type="caution">
    <text evidence="5">The sequence shown here is derived from an EMBL/GenBank/DDBJ whole genome shotgun (WGS) entry which is preliminary data.</text>
</comment>
<evidence type="ECO:0000256" key="1">
    <source>
        <dbReference type="ARBA" id="ARBA00004245"/>
    </source>
</evidence>
<accession>A0A8H6Z547</accession>
<feature type="compositionally biased region" description="Low complexity" evidence="4">
    <location>
        <begin position="147"/>
        <end position="159"/>
    </location>
</feature>
<feature type="compositionally biased region" description="Gly residues" evidence="4">
    <location>
        <begin position="173"/>
        <end position="183"/>
    </location>
</feature>
<reference evidence="5" key="1">
    <citation type="submission" date="2020-05" db="EMBL/GenBank/DDBJ databases">
        <title>Mycena genomes resolve the evolution of fungal bioluminescence.</title>
        <authorList>
            <person name="Tsai I.J."/>
        </authorList>
    </citation>
    <scope>NUCLEOTIDE SEQUENCE</scope>
    <source>
        <strain evidence="5">CCC161011</strain>
    </source>
</reference>
<proteinExistence type="predicted"/>
<gene>
    <name evidence="5" type="ORF">MVEN_00273400</name>
</gene>
<dbReference type="InterPro" id="IPR001611">
    <property type="entry name" value="Leu-rich_rpt"/>
</dbReference>
<dbReference type="InterPro" id="IPR052410">
    <property type="entry name" value="DRC5"/>
</dbReference>
<feature type="compositionally biased region" description="Low complexity" evidence="4">
    <location>
        <begin position="1"/>
        <end position="18"/>
    </location>
</feature>
<evidence type="ECO:0000256" key="4">
    <source>
        <dbReference type="SAM" id="MobiDB-lite"/>
    </source>
</evidence>
<feature type="compositionally biased region" description="Low complexity" evidence="4">
    <location>
        <begin position="1251"/>
        <end position="1268"/>
    </location>
</feature>
<feature type="compositionally biased region" description="Low complexity" evidence="4">
    <location>
        <begin position="1307"/>
        <end position="1318"/>
    </location>
</feature>
<feature type="region of interest" description="Disordered" evidence="4">
    <location>
        <begin position="1081"/>
        <end position="1168"/>
    </location>
</feature>
<evidence type="ECO:0000313" key="5">
    <source>
        <dbReference type="EMBL" id="KAF7369440.1"/>
    </source>
</evidence>
<keyword evidence="2" id="KW-0963">Cytoplasm</keyword>
<dbReference type="OrthoDB" id="120976at2759"/>
<comment type="subcellular location">
    <subcellularLocation>
        <location evidence="1">Cytoplasm</location>
        <location evidence="1">Cytoskeleton</location>
    </subcellularLocation>
</comment>
<keyword evidence="3" id="KW-0206">Cytoskeleton</keyword>
<feature type="region of interest" description="Disordered" evidence="4">
    <location>
        <begin position="972"/>
        <end position="995"/>
    </location>
</feature>
<feature type="compositionally biased region" description="Polar residues" evidence="4">
    <location>
        <begin position="557"/>
        <end position="569"/>
    </location>
</feature>
<evidence type="ECO:0000313" key="6">
    <source>
        <dbReference type="Proteomes" id="UP000620124"/>
    </source>
</evidence>
<dbReference type="Proteomes" id="UP000620124">
    <property type="component" value="Unassembled WGS sequence"/>
</dbReference>
<protein>
    <recommendedName>
        <fullName evidence="7">RNI-like protein</fullName>
    </recommendedName>
</protein>
<feature type="region of interest" description="Disordered" evidence="4">
    <location>
        <begin position="1201"/>
        <end position="1318"/>
    </location>
</feature>
<name>A0A8H6Z547_9AGAR</name>
<evidence type="ECO:0008006" key="7">
    <source>
        <dbReference type="Google" id="ProtNLM"/>
    </source>
</evidence>
<feature type="region of interest" description="Disordered" evidence="4">
    <location>
        <begin position="1"/>
        <end position="36"/>
    </location>
</feature>
<feature type="compositionally biased region" description="Basic and acidic residues" evidence="4">
    <location>
        <begin position="1157"/>
        <end position="1168"/>
    </location>
</feature>
<feature type="compositionally biased region" description="Basic and acidic residues" evidence="4">
    <location>
        <begin position="127"/>
        <end position="139"/>
    </location>
</feature>
<feature type="compositionally biased region" description="Basic and acidic residues" evidence="4">
    <location>
        <begin position="652"/>
        <end position="662"/>
    </location>
</feature>
<feature type="region of interest" description="Disordered" evidence="4">
    <location>
        <begin position="118"/>
        <end position="206"/>
    </location>
</feature>
<keyword evidence="6" id="KW-1185">Reference proteome</keyword>
<dbReference type="SMART" id="SM00368">
    <property type="entry name" value="LRR_RI"/>
    <property type="match status" value="6"/>
</dbReference>
<organism evidence="5 6">
    <name type="scientific">Mycena venus</name>
    <dbReference type="NCBI Taxonomy" id="2733690"/>
    <lineage>
        <taxon>Eukaryota</taxon>
        <taxon>Fungi</taxon>
        <taxon>Dikarya</taxon>
        <taxon>Basidiomycota</taxon>
        <taxon>Agaricomycotina</taxon>
        <taxon>Agaricomycetes</taxon>
        <taxon>Agaricomycetidae</taxon>
        <taxon>Agaricales</taxon>
        <taxon>Marasmiineae</taxon>
        <taxon>Mycenaceae</taxon>
        <taxon>Mycena</taxon>
    </lineage>
</organism>
<dbReference type="EMBL" id="JACAZI010000002">
    <property type="protein sequence ID" value="KAF7369440.1"/>
    <property type="molecule type" value="Genomic_DNA"/>
</dbReference>